<gene>
    <name evidence="4" type="ORF">DFH94DRAFT_799265</name>
</gene>
<dbReference type="InterPro" id="IPR000873">
    <property type="entry name" value="AMP-dep_synth/lig_dom"/>
</dbReference>
<name>A0A9P5MUQ1_9AGAM</name>
<dbReference type="PANTHER" id="PTHR43272:SF33">
    <property type="entry name" value="AMP-BINDING DOMAIN-CONTAINING PROTEIN-RELATED"/>
    <property type="match status" value="1"/>
</dbReference>
<dbReference type="Pfam" id="PF00501">
    <property type="entry name" value="AMP-binding"/>
    <property type="match status" value="1"/>
</dbReference>
<dbReference type="PANTHER" id="PTHR43272">
    <property type="entry name" value="LONG-CHAIN-FATTY-ACID--COA LIGASE"/>
    <property type="match status" value="1"/>
</dbReference>
<organism evidence="4 5">
    <name type="scientific">Russula ochroleuca</name>
    <dbReference type="NCBI Taxonomy" id="152965"/>
    <lineage>
        <taxon>Eukaryota</taxon>
        <taxon>Fungi</taxon>
        <taxon>Dikarya</taxon>
        <taxon>Basidiomycota</taxon>
        <taxon>Agaricomycotina</taxon>
        <taxon>Agaricomycetes</taxon>
        <taxon>Russulales</taxon>
        <taxon>Russulaceae</taxon>
        <taxon>Russula</taxon>
    </lineage>
</organism>
<evidence type="ECO:0000313" key="5">
    <source>
        <dbReference type="Proteomes" id="UP000759537"/>
    </source>
</evidence>
<dbReference type="GO" id="GO:0016020">
    <property type="term" value="C:membrane"/>
    <property type="evidence" value="ECO:0007669"/>
    <property type="project" value="TreeGrafter"/>
</dbReference>
<reference evidence="4" key="1">
    <citation type="submission" date="2019-10" db="EMBL/GenBank/DDBJ databases">
        <authorList>
            <consortium name="DOE Joint Genome Institute"/>
            <person name="Kuo A."/>
            <person name="Miyauchi S."/>
            <person name="Kiss E."/>
            <person name="Drula E."/>
            <person name="Kohler A."/>
            <person name="Sanchez-Garcia M."/>
            <person name="Andreopoulos B."/>
            <person name="Barry K.W."/>
            <person name="Bonito G."/>
            <person name="Buee M."/>
            <person name="Carver A."/>
            <person name="Chen C."/>
            <person name="Cichocki N."/>
            <person name="Clum A."/>
            <person name="Culley D."/>
            <person name="Crous P.W."/>
            <person name="Fauchery L."/>
            <person name="Girlanda M."/>
            <person name="Hayes R."/>
            <person name="Keri Z."/>
            <person name="LaButti K."/>
            <person name="Lipzen A."/>
            <person name="Lombard V."/>
            <person name="Magnuson J."/>
            <person name="Maillard F."/>
            <person name="Morin E."/>
            <person name="Murat C."/>
            <person name="Nolan M."/>
            <person name="Ohm R."/>
            <person name="Pangilinan J."/>
            <person name="Pereira M."/>
            <person name="Perotto S."/>
            <person name="Peter M."/>
            <person name="Riley R."/>
            <person name="Sitrit Y."/>
            <person name="Stielow B."/>
            <person name="Szollosi G."/>
            <person name="Zifcakova L."/>
            <person name="Stursova M."/>
            <person name="Spatafora J.W."/>
            <person name="Tedersoo L."/>
            <person name="Vaario L.-M."/>
            <person name="Yamada A."/>
            <person name="Yan M."/>
            <person name="Wang P."/>
            <person name="Xu J."/>
            <person name="Bruns T."/>
            <person name="Baldrian P."/>
            <person name="Vilgalys R."/>
            <person name="Henrissat B."/>
            <person name="Grigoriev I.V."/>
            <person name="Hibbett D."/>
            <person name="Nagy L.G."/>
            <person name="Martin F.M."/>
        </authorList>
    </citation>
    <scope>NUCLEOTIDE SEQUENCE</scope>
    <source>
        <strain evidence="4">Prilba</strain>
    </source>
</reference>
<dbReference type="GO" id="GO:0005524">
    <property type="term" value="F:ATP binding"/>
    <property type="evidence" value="ECO:0007669"/>
    <property type="project" value="UniProtKB-KW"/>
</dbReference>
<evidence type="ECO:0000256" key="1">
    <source>
        <dbReference type="ARBA" id="ARBA00022741"/>
    </source>
</evidence>
<dbReference type="EMBL" id="WHVB01000010">
    <property type="protein sequence ID" value="KAF8479185.1"/>
    <property type="molecule type" value="Genomic_DNA"/>
</dbReference>
<evidence type="ECO:0000259" key="3">
    <source>
        <dbReference type="Pfam" id="PF00501"/>
    </source>
</evidence>
<evidence type="ECO:0000313" key="4">
    <source>
        <dbReference type="EMBL" id="KAF8479185.1"/>
    </source>
</evidence>
<dbReference type="SUPFAM" id="SSF56801">
    <property type="entry name" value="Acetyl-CoA synthetase-like"/>
    <property type="match status" value="1"/>
</dbReference>
<dbReference type="InterPro" id="IPR020845">
    <property type="entry name" value="AMP-binding_CS"/>
</dbReference>
<dbReference type="AlphaFoldDB" id="A0A9P5MUQ1"/>
<dbReference type="Gene3D" id="3.40.50.12780">
    <property type="entry name" value="N-terminal domain of ligase-like"/>
    <property type="match status" value="1"/>
</dbReference>
<feature type="non-terminal residue" evidence="4">
    <location>
        <position position="1"/>
    </location>
</feature>
<dbReference type="PROSITE" id="PS00455">
    <property type="entry name" value="AMP_BINDING"/>
    <property type="match status" value="1"/>
</dbReference>
<dbReference type="Proteomes" id="UP000759537">
    <property type="component" value="Unassembled WGS sequence"/>
</dbReference>
<sequence length="695" mass="77029">KAIPIPPDFDFKRQAFQVPGTKRPGQTAHYRNVTFGYVDLDTPGVLSTLPDVFDSGYTVSKNSTFLGHRPVVSKNPLKYAHHYVWQTYAEVDERRRHIGSAIHTLFENGTVGGGEYPTVGLWSTNRPEWVIVELALNAYGKVGVSLYDTLGDEAVGTIDHAHLTVVFTTSNHLAALLRGAPRHPHLRLVVVIDELEPEAKRFAEAWSQTVGIKLQELHEFEEFGKEHRRDIIKPSPSDLATLCYTSGTTSIPKGVLLTHGHLAIAAQSNLYGYSIVSERVTLLSYLPLAHIYERVNQLAVIALGGAIGFFSGDPLRLLEDAQILKPNYFPAVPRVLNRIYQAAMVAGNVPGLKGAIFRRAVQTKLDNLRSTGVLTHPLWDRLVFRKIQSVLGGNVKLVISGSAPISAEVLDFLKIALACDVYEGERLPNFNFCRYGMTENCATCTKCLAGDSTSSGTVGPPQPAAEMKLVDVPAMNYTAENKPFPRGEICCRGPAVFTQYYKDEKNTKEAIDAEGWVHTGDIGEIDDYGRFRIIDRIKNIMKLAQGEYVALEKIEEVYARIPIALQVFVHGKGLKSYLIGVIIPDPVQFAAFASRILERRVDPTDSQALKELCRDPRLADGLLEDLNRVAAKSLKGFEQLKRIHLSLDPFSIEDNTLTPTLKIRRRDAYNKFKVALDALYELPDPSPSVSESAKL</sequence>
<comment type="caution">
    <text evidence="4">The sequence shown here is derived from an EMBL/GenBank/DDBJ whole genome shotgun (WGS) entry which is preliminary data.</text>
</comment>
<reference evidence="4" key="2">
    <citation type="journal article" date="2020" name="Nat. Commun.">
        <title>Large-scale genome sequencing of mycorrhizal fungi provides insights into the early evolution of symbiotic traits.</title>
        <authorList>
            <person name="Miyauchi S."/>
            <person name="Kiss E."/>
            <person name="Kuo A."/>
            <person name="Drula E."/>
            <person name="Kohler A."/>
            <person name="Sanchez-Garcia M."/>
            <person name="Morin E."/>
            <person name="Andreopoulos B."/>
            <person name="Barry K.W."/>
            <person name="Bonito G."/>
            <person name="Buee M."/>
            <person name="Carver A."/>
            <person name="Chen C."/>
            <person name="Cichocki N."/>
            <person name="Clum A."/>
            <person name="Culley D."/>
            <person name="Crous P.W."/>
            <person name="Fauchery L."/>
            <person name="Girlanda M."/>
            <person name="Hayes R.D."/>
            <person name="Keri Z."/>
            <person name="LaButti K."/>
            <person name="Lipzen A."/>
            <person name="Lombard V."/>
            <person name="Magnuson J."/>
            <person name="Maillard F."/>
            <person name="Murat C."/>
            <person name="Nolan M."/>
            <person name="Ohm R.A."/>
            <person name="Pangilinan J."/>
            <person name="Pereira M.F."/>
            <person name="Perotto S."/>
            <person name="Peter M."/>
            <person name="Pfister S."/>
            <person name="Riley R."/>
            <person name="Sitrit Y."/>
            <person name="Stielow J.B."/>
            <person name="Szollosi G."/>
            <person name="Zifcakova L."/>
            <person name="Stursova M."/>
            <person name="Spatafora J.W."/>
            <person name="Tedersoo L."/>
            <person name="Vaario L.M."/>
            <person name="Yamada A."/>
            <person name="Yan M."/>
            <person name="Wang P."/>
            <person name="Xu J."/>
            <person name="Bruns T."/>
            <person name="Baldrian P."/>
            <person name="Vilgalys R."/>
            <person name="Dunand C."/>
            <person name="Henrissat B."/>
            <person name="Grigoriev I.V."/>
            <person name="Hibbett D."/>
            <person name="Nagy L.G."/>
            <person name="Martin F.M."/>
        </authorList>
    </citation>
    <scope>NUCLEOTIDE SEQUENCE</scope>
    <source>
        <strain evidence="4">Prilba</strain>
    </source>
</reference>
<keyword evidence="5" id="KW-1185">Reference proteome</keyword>
<proteinExistence type="predicted"/>
<keyword evidence="2" id="KW-0067">ATP-binding</keyword>
<protein>
    <submittedName>
        <fullName evidence="4">Acetyl-CoA synthetase-like protein</fullName>
    </submittedName>
</protein>
<dbReference type="InterPro" id="IPR042099">
    <property type="entry name" value="ANL_N_sf"/>
</dbReference>
<feature type="domain" description="AMP-dependent synthetase/ligase" evidence="3">
    <location>
        <begin position="80"/>
        <end position="501"/>
    </location>
</feature>
<dbReference type="GO" id="GO:0004467">
    <property type="term" value="F:long-chain fatty acid-CoA ligase activity"/>
    <property type="evidence" value="ECO:0007669"/>
    <property type="project" value="TreeGrafter"/>
</dbReference>
<accession>A0A9P5MUQ1</accession>
<dbReference type="OrthoDB" id="1700726at2759"/>
<evidence type="ECO:0000256" key="2">
    <source>
        <dbReference type="ARBA" id="ARBA00022840"/>
    </source>
</evidence>
<dbReference type="GO" id="GO:0005783">
    <property type="term" value="C:endoplasmic reticulum"/>
    <property type="evidence" value="ECO:0007669"/>
    <property type="project" value="TreeGrafter"/>
</dbReference>
<keyword evidence="1" id="KW-0547">Nucleotide-binding</keyword>